<sequence length="56" mass="6135">MMSQRYFYQANTSIPIFIRAKGDKAFYTLSYTFLGLGLAGALYGAGVMIAPSVKFS</sequence>
<proteinExistence type="predicted"/>
<evidence type="ECO:0000313" key="7">
    <source>
        <dbReference type="Proteomes" id="UP000070544"/>
    </source>
</evidence>
<keyword evidence="4 5" id="KW-0472">Membrane</keyword>
<comment type="subcellular location">
    <subcellularLocation>
        <location evidence="1">Mitochondrion inner membrane</location>
    </subcellularLocation>
</comment>
<dbReference type="EMBL" id="KQ965735">
    <property type="protein sequence ID" value="KXS20629.1"/>
    <property type="molecule type" value="Genomic_DNA"/>
</dbReference>
<dbReference type="GO" id="GO:0005743">
    <property type="term" value="C:mitochondrial inner membrane"/>
    <property type="evidence" value="ECO:0007669"/>
    <property type="project" value="UniProtKB-SubCell"/>
</dbReference>
<keyword evidence="2" id="KW-0999">Mitochondrion inner membrane</keyword>
<evidence type="ECO:0000256" key="5">
    <source>
        <dbReference type="SAM" id="Phobius"/>
    </source>
</evidence>
<reference evidence="6 7" key="1">
    <citation type="journal article" date="2015" name="Genome Biol. Evol.">
        <title>Phylogenomic analyses indicate that early fungi evolved digesting cell walls of algal ancestors of land plants.</title>
        <authorList>
            <person name="Chang Y."/>
            <person name="Wang S."/>
            <person name="Sekimoto S."/>
            <person name="Aerts A.L."/>
            <person name="Choi C."/>
            <person name="Clum A."/>
            <person name="LaButti K.M."/>
            <person name="Lindquist E.A."/>
            <person name="Yee Ngan C."/>
            <person name="Ohm R.A."/>
            <person name="Salamov A.A."/>
            <person name="Grigoriev I.V."/>
            <person name="Spatafora J.W."/>
            <person name="Berbee M.L."/>
        </authorList>
    </citation>
    <scope>NUCLEOTIDE SEQUENCE [LARGE SCALE GENOMIC DNA]</scope>
    <source>
        <strain evidence="6 7">JEL478</strain>
    </source>
</reference>
<organism evidence="6 7">
    <name type="scientific">Gonapodya prolifera (strain JEL478)</name>
    <name type="common">Monoblepharis prolifera</name>
    <dbReference type="NCBI Taxonomy" id="1344416"/>
    <lineage>
        <taxon>Eukaryota</taxon>
        <taxon>Fungi</taxon>
        <taxon>Fungi incertae sedis</taxon>
        <taxon>Chytridiomycota</taxon>
        <taxon>Chytridiomycota incertae sedis</taxon>
        <taxon>Monoblepharidomycetes</taxon>
        <taxon>Monoblepharidales</taxon>
        <taxon>Gonapodyaceae</taxon>
        <taxon>Gonapodya</taxon>
    </lineage>
</organism>
<keyword evidence="5" id="KW-0812">Transmembrane</keyword>
<protein>
    <submittedName>
        <fullName evidence="6">Uncharacterized protein</fullName>
    </submittedName>
</protein>
<accession>A0A139AVA3</accession>
<dbReference type="Proteomes" id="UP000070544">
    <property type="component" value="Unassembled WGS sequence"/>
</dbReference>
<dbReference type="InterPro" id="IPR039297">
    <property type="entry name" value="COX7a"/>
</dbReference>
<keyword evidence="5" id="KW-1133">Transmembrane helix</keyword>
<keyword evidence="7" id="KW-1185">Reference proteome</keyword>
<name>A0A139AVA3_GONPJ</name>
<keyword evidence="3" id="KW-0496">Mitochondrion</keyword>
<dbReference type="Pfam" id="PF02238">
    <property type="entry name" value="COX7a"/>
    <property type="match status" value="1"/>
</dbReference>
<evidence type="ECO:0000256" key="4">
    <source>
        <dbReference type="ARBA" id="ARBA00023136"/>
    </source>
</evidence>
<evidence type="ECO:0000256" key="1">
    <source>
        <dbReference type="ARBA" id="ARBA00004273"/>
    </source>
</evidence>
<feature type="transmembrane region" description="Helical" evidence="5">
    <location>
        <begin position="26"/>
        <end position="50"/>
    </location>
</feature>
<gene>
    <name evidence="6" type="ORF">M427DRAFT_52216</name>
</gene>
<dbReference type="AlphaFoldDB" id="A0A139AVA3"/>
<evidence type="ECO:0000256" key="2">
    <source>
        <dbReference type="ARBA" id="ARBA00022792"/>
    </source>
</evidence>
<evidence type="ECO:0000256" key="3">
    <source>
        <dbReference type="ARBA" id="ARBA00023128"/>
    </source>
</evidence>
<evidence type="ECO:0000313" key="6">
    <source>
        <dbReference type="EMBL" id="KXS20629.1"/>
    </source>
</evidence>